<accession>A0ABR9JIT4</accession>
<reference evidence="2 3" key="1">
    <citation type="submission" date="2020-10" db="EMBL/GenBank/DDBJ databases">
        <title>Sequencing the genomes of 1000 actinobacteria strains.</title>
        <authorList>
            <person name="Klenk H.-P."/>
        </authorList>
    </citation>
    <scope>NUCLEOTIDE SEQUENCE [LARGE SCALE GENOMIC DNA]</scope>
    <source>
        <strain evidence="2 3">DSM 46744</strain>
    </source>
</reference>
<evidence type="ECO:0000313" key="3">
    <source>
        <dbReference type="Proteomes" id="UP000627838"/>
    </source>
</evidence>
<name>A0ABR9JIT4_9ACTN</name>
<dbReference type="Proteomes" id="UP000627838">
    <property type="component" value="Unassembled WGS sequence"/>
</dbReference>
<organism evidence="2 3">
    <name type="scientific">Actinomadura algeriensis</name>
    <dbReference type="NCBI Taxonomy" id="1679523"/>
    <lineage>
        <taxon>Bacteria</taxon>
        <taxon>Bacillati</taxon>
        <taxon>Actinomycetota</taxon>
        <taxon>Actinomycetes</taxon>
        <taxon>Streptosporangiales</taxon>
        <taxon>Thermomonosporaceae</taxon>
        <taxon>Actinomadura</taxon>
    </lineage>
</organism>
<feature type="region of interest" description="Disordered" evidence="1">
    <location>
        <begin position="1"/>
        <end position="55"/>
    </location>
</feature>
<gene>
    <name evidence="2" type="ORF">H4W34_000298</name>
</gene>
<sequence>MTAPGAETFVVTHRDGGRDTPERNRTYLNAKLNRSEGGSVSDAPSTASAYLRRLT</sequence>
<dbReference type="EMBL" id="JADBDZ010000001">
    <property type="protein sequence ID" value="MBE1530465.1"/>
    <property type="molecule type" value="Genomic_DNA"/>
</dbReference>
<feature type="compositionally biased region" description="Polar residues" evidence="1">
    <location>
        <begin position="36"/>
        <end position="48"/>
    </location>
</feature>
<feature type="compositionally biased region" description="Basic and acidic residues" evidence="1">
    <location>
        <begin position="12"/>
        <end position="25"/>
    </location>
</feature>
<evidence type="ECO:0000313" key="2">
    <source>
        <dbReference type="EMBL" id="MBE1530465.1"/>
    </source>
</evidence>
<protein>
    <submittedName>
        <fullName evidence="2">Uncharacterized protein</fullName>
    </submittedName>
</protein>
<comment type="caution">
    <text evidence="2">The sequence shown here is derived from an EMBL/GenBank/DDBJ whole genome shotgun (WGS) entry which is preliminary data.</text>
</comment>
<keyword evidence="3" id="KW-1185">Reference proteome</keyword>
<proteinExistence type="predicted"/>
<evidence type="ECO:0000256" key="1">
    <source>
        <dbReference type="SAM" id="MobiDB-lite"/>
    </source>
</evidence>